<feature type="transmembrane region" description="Helical" evidence="1">
    <location>
        <begin position="58"/>
        <end position="76"/>
    </location>
</feature>
<sequence>MPHLKLVLFCLSLLPLILGIVLFNHGQGFDNDDAFIIFLAEALIGFLLINLFFYFNSYLMSFVLSLGLYVILYFVFTADPNGDEFAVGISLLIYPVLVAVLCLIFACYKFFNFLKSRNRAGE</sequence>
<dbReference type="EMBL" id="LCIN01000011">
    <property type="protein sequence ID" value="KKT56902.1"/>
    <property type="molecule type" value="Genomic_DNA"/>
</dbReference>
<keyword evidence="1" id="KW-0812">Transmembrane</keyword>
<feature type="transmembrane region" description="Helical" evidence="1">
    <location>
        <begin position="35"/>
        <end position="53"/>
    </location>
</feature>
<evidence type="ECO:0000313" key="2">
    <source>
        <dbReference type="EMBL" id="KKT56902.1"/>
    </source>
</evidence>
<protein>
    <submittedName>
        <fullName evidence="2">Uncharacterized protein</fullName>
    </submittedName>
</protein>
<gene>
    <name evidence="2" type="ORF">UW49_C0011G0010</name>
</gene>
<proteinExistence type="predicted"/>
<evidence type="ECO:0000313" key="3">
    <source>
        <dbReference type="Proteomes" id="UP000033977"/>
    </source>
</evidence>
<dbReference type="Proteomes" id="UP000033977">
    <property type="component" value="Unassembled WGS sequence"/>
</dbReference>
<evidence type="ECO:0000256" key="1">
    <source>
        <dbReference type="SAM" id="Phobius"/>
    </source>
</evidence>
<comment type="caution">
    <text evidence="2">The sequence shown here is derived from an EMBL/GenBank/DDBJ whole genome shotgun (WGS) entry which is preliminary data.</text>
</comment>
<reference evidence="2 3" key="1">
    <citation type="journal article" date="2015" name="Nature">
        <title>rRNA introns, odd ribosomes, and small enigmatic genomes across a large radiation of phyla.</title>
        <authorList>
            <person name="Brown C.T."/>
            <person name="Hug L.A."/>
            <person name="Thomas B.C."/>
            <person name="Sharon I."/>
            <person name="Castelle C.J."/>
            <person name="Singh A."/>
            <person name="Wilkins M.J."/>
            <person name="Williams K.H."/>
            <person name="Banfield J.F."/>
        </authorList>
    </citation>
    <scope>NUCLEOTIDE SEQUENCE [LARGE SCALE GENOMIC DNA]</scope>
</reference>
<keyword evidence="1" id="KW-1133">Transmembrane helix</keyword>
<feature type="transmembrane region" description="Helical" evidence="1">
    <location>
        <begin position="88"/>
        <end position="111"/>
    </location>
</feature>
<accession>A0A0G1KKS2</accession>
<keyword evidence="1" id="KW-0472">Membrane</keyword>
<name>A0A0G1KKS2_9BACT</name>
<dbReference type="AlphaFoldDB" id="A0A0G1KKS2"/>
<organism evidence="2 3">
    <name type="scientific">Candidatus Giovannonibacteria bacterium GW2011_GWB1_44_23</name>
    <dbReference type="NCBI Taxonomy" id="1618652"/>
    <lineage>
        <taxon>Bacteria</taxon>
        <taxon>Candidatus Giovannoniibacteriota</taxon>
    </lineage>
</organism>